<gene>
    <name evidence="3" type="ORF">AFUS01_LOCUS32560</name>
</gene>
<evidence type="ECO:0000313" key="3">
    <source>
        <dbReference type="EMBL" id="CAG7822278.1"/>
    </source>
</evidence>
<proteinExistence type="predicted"/>
<keyword evidence="4" id="KW-1185">Reference proteome</keyword>
<reference evidence="3" key="1">
    <citation type="submission" date="2021-06" db="EMBL/GenBank/DDBJ databases">
        <authorList>
            <person name="Hodson N. C."/>
            <person name="Mongue J. A."/>
            <person name="Jaron S. K."/>
        </authorList>
    </citation>
    <scope>NUCLEOTIDE SEQUENCE</scope>
</reference>
<sequence length="366" mass="40942">MEHISDETDDTRPEERQPIAGTSSDLHSREHPQIRDDEFVETQPRRSERTNFGVGPQRFGEFVTWQERRRTTVGSPPPANLPTSLPVMRREPTSVPDQGSRRRSSASSSSSRRTFASRSSSTLRTRRLELDAELAAANANVVKMAAEAEIAQAEADEAAVTARARKAEAMVKIQEAALESTRAQVAAELAKLEEGACNGLIILNIEMSTPEEMESKEEARAKCTLKDTTRKVDDHHVTGLLWKHEDPQLPESKTMALKRLSSIERKMDRDPDFATQYSSKMEEFVEKGYARKVTTDEMATDSPKLWYLPNFPVVNPNKPGKMRLVFDAAAKSCGISLNDALLAGPDFLTPLPRHLFNFRHYPIAVP</sequence>
<feature type="compositionally biased region" description="Basic and acidic residues" evidence="2">
    <location>
        <begin position="26"/>
        <end position="49"/>
    </location>
</feature>
<comment type="caution">
    <text evidence="3">The sequence shown here is derived from an EMBL/GenBank/DDBJ whole genome shotgun (WGS) entry which is preliminary data.</text>
</comment>
<feature type="region of interest" description="Disordered" evidence="2">
    <location>
        <begin position="1"/>
        <end position="123"/>
    </location>
</feature>
<accession>A0A8J2KW52</accession>
<feature type="coiled-coil region" evidence="1">
    <location>
        <begin position="134"/>
        <end position="184"/>
    </location>
</feature>
<dbReference type="PANTHER" id="PTHR47331">
    <property type="entry name" value="PHD-TYPE DOMAIN-CONTAINING PROTEIN"/>
    <property type="match status" value="1"/>
</dbReference>
<protein>
    <submittedName>
        <fullName evidence="3">Uncharacterized protein</fullName>
    </submittedName>
</protein>
<organism evidence="3 4">
    <name type="scientific">Allacma fusca</name>
    <dbReference type="NCBI Taxonomy" id="39272"/>
    <lineage>
        <taxon>Eukaryota</taxon>
        <taxon>Metazoa</taxon>
        <taxon>Ecdysozoa</taxon>
        <taxon>Arthropoda</taxon>
        <taxon>Hexapoda</taxon>
        <taxon>Collembola</taxon>
        <taxon>Symphypleona</taxon>
        <taxon>Sminthuridae</taxon>
        <taxon>Allacma</taxon>
    </lineage>
</organism>
<evidence type="ECO:0000313" key="4">
    <source>
        <dbReference type="Proteomes" id="UP000708208"/>
    </source>
</evidence>
<dbReference type="Proteomes" id="UP000708208">
    <property type="component" value="Unassembled WGS sequence"/>
</dbReference>
<dbReference type="PANTHER" id="PTHR47331:SF5">
    <property type="entry name" value="RIBONUCLEASE H"/>
    <property type="match status" value="1"/>
</dbReference>
<dbReference type="EMBL" id="CAJVCH010525922">
    <property type="protein sequence ID" value="CAG7822278.1"/>
    <property type="molecule type" value="Genomic_DNA"/>
</dbReference>
<name>A0A8J2KW52_9HEXA</name>
<dbReference type="OrthoDB" id="6434680at2759"/>
<keyword evidence="1" id="KW-0175">Coiled coil</keyword>
<feature type="compositionally biased region" description="Low complexity" evidence="2">
    <location>
        <begin position="105"/>
        <end position="123"/>
    </location>
</feature>
<feature type="compositionally biased region" description="Basic and acidic residues" evidence="2">
    <location>
        <begin position="1"/>
        <end position="17"/>
    </location>
</feature>
<evidence type="ECO:0000256" key="2">
    <source>
        <dbReference type="SAM" id="MobiDB-lite"/>
    </source>
</evidence>
<dbReference type="AlphaFoldDB" id="A0A8J2KW52"/>
<evidence type="ECO:0000256" key="1">
    <source>
        <dbReference type="SAM" id="Coils"/>
    </source>
</evidence>